<dbReference type="InterPro" id="IPR053151">
    <property type="entry name" value="RNase_H-like"/>
</dbReference>
<feature type="domain" description="RNase H type-1" evidence="1">
    <location>
        <begin position="182"/>
        <end position="252"/>
    </location>
</feature>
<comment type="caution">
    <text evidence="2">The sequence shown here is derived from an EMBL/GenBank/DDBJ whole genome shotgun (WGS) entry which is preliminary data.</text>
</comment>
<dbReference type="InterPro" id="IPR036397">
    <property type="entry name" value="RNaseH_sf"/>
</dbReference>
<dbReference type="AlphaFoldDB" id="A0AAN8W1F7"/>
<name>A0AAN8W1F7_9MAGN</name>
<dbReference type="InterPro" id="IPR002156">
    <property type="entry name" value="RNaseH_domain"/>
</dbReference>
<evidence type="ECO:0000259" key="1">
    <source>
        <dbReference type="Pfam" id="PF13456"/>
    </source>
</evidence>
<dbReference type="CDD" id="cd06222">
    <property type="entry name" value="RNase_H_like"/>
    <property type="match status" value="1"/>
</dbReference>
<evidence type="ECO:0000313" key="3">
    <source>
        <dbReference type="Proteomes" id="UP001370490"/>
    </source>
</evidence>
<dbReference type="Proteomes" id="UP001370490">
    <property type="component" value="Unassembled WGS sequence"/>
</dbReference>
<sequence>MISSPSHHSEDKVIHFINDNREWNLEEFRAVLTEEKVKEIRSLMIPSQITSVLMNFVGLGVLMMSSRRRHFTNEGGCSVCPGIEESILHCLRDCPDAGVKGFSTDGSILDNSNFVAVIWIIWKARCSRNIKNVHMLPMQVARWTISFSSEIKIPISRSPTRKETSEKWVCYSPPMGDNIKLNTDGSVSQSNGHATTGGILRNARGEWVVGFSISVGTCLVLAAELWGVREGLNLASRKGLRNIELEVDSAAMIVDARDSSTFPEVVIKEAIGMSCLSGVDEGGEIGSRSALRVPEKKEGDERGCLCTCWPGWIGAGATETFCCH</sequence>
<organism evidence="2 3">
    <name type="scientific">Dillenia turbinata</name>
    <dbReference type="NCBI Taxonomy" id="194707"/>
    <lineage>
        <taxon>Eukaryota</taxon>
        <taxon>Viridiplantae</taxon>
        <taxon>Streptophyta</taxon>
        <taxon>Embryophyta</taxon>
        <taxon>Tracheophyta</taxon>
        <taxon>Spermatophyta</taxon>
        <taxon>Magnoliopsida</taxon>
        <taxon>eudicotyledons</taxon>
        <taxon>Gunneridae</taxon>
        <taxon>Pentapetalae</taxon>
        <taxon>Dilleniales</taxon>
        <taxon>Dilleniaceae</taxon>
        <taxon>Dillenia</taxon>
    </lineage>
</organism>
<dbReference type="GO" id="GO:0003676">
    <property type="term" value="F:nucleic acid binding"/>
    <property type="evidence" value="ECO:0007669"/>
    <property type="project" value="InterPro"/>
</dbReference>
<proteinExistence type="predicted"/>
<accession>A0AAN8W1F7</accession>
<dbReference type="InterPro" id="IPR044730">
    <property type="entry name" value="RNase_H-like_dom_plant"/>
</dbReference>
<dbReference type="GO" id="GO:0004523">
    <property type="term" value="F:RNA-DNA hybrid ribonuclease activity"/>
    <property type="evidence" value="ECO:0007669"/>
    <property type="project" value="InterPro"/>
</dbReference>
<keyword evidence="3" id="KW-1185">Reference proteome</keyword>
<dbReference type="PANTHER" id="PTHR47723">
    <property type="entry name" value="OS05G0353850 PROTEIN"/>
    <property type="match status" value="1"/>
</dbReference>
<dbReference type="SUPFAM" id="SSF53098">
    <property type="entry name" value="Ribonuclease H-like"/>
    <property type="match status" value="1"/>
</dbReference>
<dbReference type="Gene3D" id="3.30.420.10">
    <property type="entry name" value="Ribonuclease H-like superfamily/Ribonuclease H"/>
    <property type="match status" value="1"/>
</dbReference>
<gene>
    <name evidence="2" type="ORF">RJ641_031696</name>
</gene>
<dbReference type="Pfam" id="PF13456">
    <property type="entry name" value="RVT_3"/>
    <property type="match status" value="1"/>
</dbReference>
<dbReference type="PANTHER" id="PTHR47723:SF13">
    <property type="entry name" value="PUTATIVE-RELATED"/>
    <property type="match status" value="1"/>
</dbReference>
<dbReference type="InterPro" id="IPR012337">
    <property type="entry name" value="RNaseH-like_sf"/>
</dbReference>
<dbReference type="EMBL" id="JBAMMX010000006">
    <property type="protein sequence ID" value="KAK6938188.1"/>
    <property type="molecule type" value="Genomic_DNA"/>
</dbReference>
<evidence type="ECO:0000313" key="2">
    <source>
        <dbReference type="EMBL" id="KAK6938188.1"/>
    </source>
</evidence>
<reference evidence="2 3" key="1">
    <citation type="submission" date="2023-12" db="EMBL/GenBank/DDBJ databases">
        <title>A high-quality genome assembly for Dillenia turbinata (Dilleniales).</title>
        <authorList>
            <person name="Chanderbali A."/>
        </authorList>
    </citation>
    <scope>NUCLEOTIDE SEQUENCE [LARGE SCALE GENOMIC DNA]</scope>
    <source>
        <strain evidence="2">LSX21</strain>
        <tissue evidence="2">Leaf</tissue>
    </source>
</reference>
<protein>
    <submittedName>
        <fullName evidence="2">Ribonuclease H domain</fullName>
    </submittedName>
</protein>